<dbReference type="SUPFAM" id="SSF102114">
    <property type="entry name" value="Radical SAM enzymes"/>
    <property type="match status" value="1"/>
</dbReference>
<dbReference type="Proteomes" id="UP000612585">
    <property type="component" value="Unassembled WGS sequence"/>
</dbReference>
<evidence type="ECO:0000256" key="2">
    <source>
        <dbReference type="ARBA" id="ARBA00022691"/>
    </source>
</evidence>
<dbReference type="PANTHER" id="PTHR43409">
    <property type="entry name" value="ANAEROBIC MAGNESIUM-PROTOPORPHYRIN IX MONOMETHYL ESTER CYCLASE-RELATED"/>
    <property type="match status" value="1"/>
</dbReference>
<dbReference type="GO" id="GO:0046872">
    <property type="term" value="F:metal ion binding"/>
    <property type="evidence" value="ECO:0007669"/>
    <property type="project" value="UniProtKB-KW"/>
</dbReference>
<evidence type="ECO:0000256" key="5">
    <source>
        <dbReference type="ARBA" id="ARBA00023014"/>
    </source>
</evidence>
<dbReference type="GO" id="GO:0003824">
    <property type="term" value="F:catalytic activity"/>
    <property type="evidence" value="ECO:0007669"/>
    <property type="project" value="InterPro"/>
</dbReference>
<keyword evidence="3" id="KW-0479">Metal-binding</keyword>
<dbReference type="SFLD" id="SFLDG01082">
    <property type="entry name" value="B12-binding_domain_containing"/>
    <property type="match status" value="1"/>
</dbReference>
<dbReference type="InterPro" id="IPR006638">
    <property type="entry name" value="Elp3/MiaA/NifB-like_rSAM"/>
</dbReference>
<dbReference type="EMBL" id="BOPG01000089">
    <property type="protein sequence ID" value="GIJ63131.1"/>
    <property type="molecule type" value="Genomic_DNA"/>
</dbReference>
<dbReference type="Pfam" id="PF04055">
    <property type="entry name" value="Radical_SAM"/>
    <property type="match status" value="1"/>
</dbReference>
<name>A0A8J4E675_9ACTN</name>
<organism evidence="7 8">
    <name type="scientific">Virgisporangium aurantiacum</name>
    <dbReference type="NCBI Taxonomy" id="175570"/>
    <lineage>
        <taxon>Bacteria</taxon>
        <taxon>Bacillati</taxon>
        <taxon>Actinomycetota</taxon>
        <taxon>Actinomycetes</taxon>
        <taxon>Micromonosporales</taxon>
        <taxon>Micromonosporaceae</taxon>
        <taxon>Virgisporangium</taxon>
    </lineage>
</organism>
<evidence type="ECO:0000313" key="8">
    <source>
        <dbReference type="Proteomes" id="UP000612585"/>
    </source>
</evidence>
<dbReference type="PANTHER" id="PTHR43409:SF7">
    <property type="entry name" value="BLL1977 PROTEIN"/>
    <property type="match status" value="1"/>
</dbReference>
<accession>A0A8J4E675</accession>
<sequence>MRVLLISTYEIGRQPFGLASPAAWLRTAGFEVDCLDLAIQQIDEGLVAAADLVAFYVPMHTATRIAVAQLPVVRAINPAAHLCFFGLYAPVNEGYLRSLGVGTVLGGEVEEGLLSLVRRLATGDGPEQAEPVISLSRQQFLVPDRHGLPTPDRYAHVVTADGTLLMAGSTEASRGCLHLCRHCPVVPVYGGRLRVVQRDVVMEDVRRQVAAGAAHITFGDPDFFNAPRHSETIVRALHAEHPGVSYDVTIKVEHLLAHRRLLPLLRDTGCLYVTTAVEAVDDATLQIYEKNHSRADFVEVVTEFRRVGLTLNPTFVTFSPWTTLDSYADLLRLLVELDLVDNVASIQLAIRLLVPAGSRLLELAGVRALLDPFDQAALCYPWHHPDRRVDDLYQAVRSAVEDGAAAGRNRREVFRSIWTLTHATLDADPVPVPASLFGDPSPAPHATEPWYCCAEPTEQQLAGPGLNRSGI</sequence>
<keyword evidence="2" id="KW-0949">S-adenosyl-L-methionine</keyword>
<dbReference type="AlphaFoldDB" id="A0A8J4E675"/>
<dbReference type="GO" id="GO:0051536">
    <property type="term" value="F:iron-sulfur cluster binding"/>
    <property type="evidence" value="ECO:0007669"/>
    <property type="project" value="UniProtKB-KW"/>
</dbReference>
<evidence type="ECO:0000256" key="3">
    <source>
        <dbReference type="ARBA" id="ARBA00022723"/>
    </source>
</evidence>
<dbReference type="InterPro" id="IPR054699">
    <property type="entry name" value="rSAM_CUAEP"/>
</dbReference>
<dbReference type="SFLD" id="SFLDS00029">
    <property type="entry name" value="Radical_SAM"/>
    <property type="match status" value="1"/>
</dbReference>
<dbReference type="GO" id="GO:0005829">
    <property type="term" value="C:cytosol"/>
    <property type="evidence" value="ECO:0007669"/>
    <property type="project" value="TreeGrafter"/>
</dbReference>
<dbReference type="InterPro" id="IPR023404">
    <property type="entry name" value="rSAM_horseshoe"/>
</dbReference>
<dbReference type="NCBIfam" id="NF040546">
    <property type="entry name" value="rSAM_CUAEP"/>
    <property type="match status" value="1"/>
</dbReference>
<feature type="domain" description="Elp3/MiaA/NifB-like radical SAM core" evidence="6">
    <location>
        <begin position="166"/>
        <end position="375"/>
    </location>
</feature>
<keyword evidence="4" id="KW-0408">Iron</keyword>
<keyword evidence="8" id="KW-1185">Reference proteome</keyword>
<keyword evidence="5" id="KW-0411">Iron-sulfur</keyword>
<reference evidence="7" key="1">
    <citation type="submission" date="2021-01" db="EMBL/GenBank/DDBJ databases">
        <title>Whole genome shotgun sequence of Virgisporangium aurantiacum NBRC 16421.</title>
        <authorList>
            <person name="Komaki H."/>
            <person name="Tamura T."/>
        </authorList>
    </citation>
    <scope>NUCLEOTIDE SEQUENCE</scope>
    <source>
        <strain evidence="7">NBRC 16421</strain>
    </source>
</reference>
<dbReference type="CDD" id="cd01335">
    <property type="entry name" value="Radical_SAM"/>
    <property type="match status" value="1"/>
</dbReference>
<dbReference type="SMART" id="SM00729">
    <property type="entry name" value="Elp3"/>
    <property type="match status" value="1"/>
</dbReference>
<comment type="caution">
    <text evidence="7">The sequence shown here is derived from an EMBL/GenBank/DDBJ whole genome shotgun (WGS) entry which is preliminary data.</text>
</comment>
<evidence type="ECO:0000256" key="1">
    <source>
        <dbReference type="ARBA" id="ARBA00001966"/>
    </source>
</evidence>
<evidence type="ECO:0000259" key="6">
    <source>
        <dbReference type="SMART" id="SM00729"/>
    </source>
</evidence>
<dbReference type="Gene3D" id="3.80.30.20">
    <property type="entry name" value="tm_1862 like domain"/>
    <property type="match status" value="1"/>
</dbReference>
<dbReference type="InterPro" id="IPR058240">
    <property type="entry name" value="rSAM_sf"/>
</dbReference>
<comment type="cofactor">
    <cofactor evidence="1">
        <name>[4Fe-4S] cluster</name>
        <dbReference type="ChEBI" id="CHEBI:49883"/>
    </cofactor>
</comment>
<proteinExistence type="predicted"/>
<evidence type="ECO:0000256" key="4">
    <source>
        <dbReference type="ARBA" id="ARBA00023004"/>
    </source>
</evidence>
<dbReference type="InterPro" id="IPR007197">
    <property type="entry name" value="rSAM"/>
</dbReference>
<protein>
    <submittedName>
        <fullName evidence="7">Radical SAM protein</fullName>
    </submittedName>
</protein>
<gene>
    <name evidence="7" type="ORF">Vau01_106470</name>
</gene>
<dbReference type="RefSeq" id="WP_204009195.1">
    <property type="nucleotide sequence ID" value="NZ_BOPG01000089.1"/>
</dbReference>
<evidence type="ECO:0000313" key="7">
    <source>
        <dbReference type="EMBL" id="GIJ63131.1"/>
    </source>
</evidence>
<dbReference type="InterPro" id="IPR051198">
    <property type="entry name" value="BchE-like"/>
</dbReference>